<dbReference type="InterPro" id="IPR008261">
    <property type="entry name" value="Iodothyronine_deiodinase_AS"/>
</dbReference>
<evidence type="ECO:0000256" key="7">
    <source>
        <dbReference type="RuleBase" id="RU000676"/>
    </source>
</evidence>
<sequence>MSLTMERVQTYATFLLFQTMMTLEFIVFKFLHSIPFVGDYTTVKWFDWTARIVMKKEEYWNTAFGWEMYKLQTRVVQKGTFKNAKLGRPAPNPEVLLLDGNRDAKKLLDYCKGTRPLVLNFGSCSCPPFVEKMGEFGEIQKEFAEIADFLVIYIEEAHPVEGWNFNNGQDYAAHKTAHDRIREAQILAKQFPSTQFVADNMDDDAMLAYGALPERLYIIQNGAVVYEGDIGPRGYCPQQVRDWLDKYRLRENNN</sequence>
<evidence type="ECO:0000256" key="6">
    <source>
        <dbReference type="ARBA" id="ARBA00023136"/>
    </source>
</evidence>
<dbReference type="GO" id="GO:0042403">
    <property type="term" value="P:thyroid hormone metabolic process"/>
    <property type="evidence" value="ECO:0007669"/>
    <property type="project" value="TreeGrafter"/>
</dbReference>
<dbReference type="EnsemblMetazoa" id="XM_021050109.2">
    <property type="protein sequence ID" value="XP_020905768.1"/>
    <property type="gene ID" value="LOC110243956"/>
</dbReference>
<dbReference type="PANTHER" id="PTHR11781:SF22">
    <property type="entry name" value="TYPE I IODOTHYRONINE DEIODINASE"/>
    <property type="match status" value="1"/>
</dbReference>
<dbReference type="Proteomes" id="UP000887567">
    <property type="component" value="Unplaced"/>
</dbReference>
<dbReference type="GO" id="GO:0042446">
    <property type="term" value="P:hormone biosynthetic process"/>
    <property type="evidence" value="ECO:0007669"/>
    <property type="project" value="UniProtKB-KW"/>
</dbReference>
<dbReference type="GeneID" id="110243956"/>
<evidence type="ECO:0000313" key="8">
    <source>
        <dbReference type="EnsemblMetazoa" id="XP_020905768.1"/>
    </source>
</evidence>
<dbReference type="RefSeq" id="XP_020905768.1">
    <property type="nucleotide sequence ID" value="XM_021050109.2"/>
</dbReference>
<comment type="subcellular location">
    <subcellularLocation>
        <location evidence="1">Membrane</location>
    </subcellularLocation>
</comment>
<organism evidence="8 9">
    <name type="scientific">Exaiptasia diaphana</name>
    <name type="common">Tropical sea anemone</name>
    <name type="synonym">Aiptasia pulchella</name>
    <dbReference type="NCBI Taxonomy" id="2652724"/>
    <lineage>
        <taxon>Eukaryota</taxon>
        <taxon>Metazoa</taxon>
        <taxon>Cnidaria</taxon>
        <taxon>Anthozoa</taxon>
        <taxon>Hexacorallia</taxon>
        <taxon>Actiniaria</taxon>
        <taxon>Aiptasiidae</taxon>
        <taxon>Exaiptasia</taxon>
    </lineage>
</organism>
<evidence type="ECO:0000256" key="5">
    <source>
        <dbReference type="ARBA" id="ARBA00023002"/>
    </source>
</evidence>
<evidence type="ECO:0000256" key="1">
    <source>
        <dbReference type="ARBA" id="ARBA00004370"/>
    </source>
</evidence>
<comment type="function">
    <text evidence="7">Responsible for the deiodination of T4 (3,5,3',5'-tetraiodothyronine).</text>
</comment>
<evidence type="ECO:0000256" key="2">
    <source>
        <dbReference type="ARBA" id="ARBA00010153"/>
    </source>
</evidence>
<keyword evidence="9" id="KW-1185">Reference proteome</keyword>
<dbReference type="InterPro" id="IPR036249">
    <property type="entry name" value="Thioredoxin-like_sf"/>
</dbReference>
<dbReference type="SUPFAM" id="SSF52833">
    <property type="entry name" value="Thioredoxin-like"/>
    <property type="match status" value="1"/>
</dbReference>
<accession>A0A913XKT1</accession>
<keyword evidence="5 7" id="KW-0560">Oxidoreductase</keyword>
<keyword evidence="6" id="KW-0472">Membrane</keyword>
<evidence type="ECO:0000256" key="4">
    <source>
        <dbReference type="ARBA" id="ARBA00022933"/>
    </source>
</evidence>
<name>A0A913XKT1_EXADI</name>
<evidence type="ECO:0000256" key="3">
    <source>
        <dbReference type="ARBA" id="ARBA00022534"/>
    </source>
</evidence>
<dbReference type="OrthoDB" id="428577at2759"/>
<reference evidence="8" key="1">
    <citation type="submission" date="2022-11" db="UniProtKB">
        <authorList>
            <consortium name="EnsemblMetazoa"/>
        </authorList>
    </citation>
    <scope>IDENTIFICATION</scope>
</reference>
<evidence type="ECO:0000313" key="9">
    <source>
        <dbReference type="Proteomes" id="UP000887567"/>
    </source>
</evidence>
<keyword evidence="3 7" id="KW-0893">Thyroid hormones biosynthesis</keyword>
<protein>
    <recommendedName>
        <fullName evidence="7">Iodothyronine deiodinase</fullName>
    </recommendedName>
</protein>
<dbReference type="PANTHER" id="PTHR11781">
    <property type="entry name" value="IODOTHYRONINE DEIODINASE"/>
    <property type="match status" value="1"/>
</dbReference>
<dbReference type="GO" id="GO:0016020">
    <property type="term" value="C:membrane"/>
    <property type="evidence" value="ECO:0007669"/>
    <property type="project" value="UniProtKB-SubCell"/>
</dbReference>
<dbReference type="InterPro" id="IPR000643">
    <property type="entry name" value="Iodothyronine_deiodinase"/>
</dbReference>
<comment type="similarity">
    <text evidence="2 7">Belongs to the iodothyronine deiodinase family.</text>
</comment>
<dbReference type="PROSITE" id="PS01205">
    <property type="entry name" value="T4_DEIODINASE"/>
    <property type="match status" value="1"/>
</dbReference>
<dbReference type="AlphaFoldDB" id="A0A913XKT1"/>
<dbReference type="GO" id="GO:0004800">
    <property type="term" value="F:thyroxine 5'-deiodinase activity"/>
    <property type="evidence" value="ECO:0007669"/>
    <property type="project" value="InterPro"/>
</dbReference>
<dbReference type="Pfam" id="PF00837">
    <property type="entry name" value="T4_deiodinase"/>
    <property type="match status" value="1"/>
</dbReference>
<dbReference type="Gene3D" id="3.40.30.10">
    <property type="entry name" value="Glutaredoxin"/>
    <property type="match status" value="1"/>
</dbReference>
<keyword evidence="4 7" id="KW-0712">Selenocysteine</keyword>
<proteinExistence type="inferred from homology"/>